<reference evidence="2 3" key="1">
    <citation type="submission" date="2020-08" db="EMBL/GenBank/DDBJ databases">
        <title>Genomic Encyclopedia of Type Strains, Phase IV (KMG-V): Genome sequencing to study the core and pangenomes of soil and plant-associated prokaryotes.</title>
        <authorList>
            <person name="Whitman W."/>
        </authorList>
    </citation>
    <scope>NUCLEOTIDE SEQUENCE [LARGE SCALE GENOMIC DNA]</scope>
    <source>
        <strain evidence="2 3">X5P2</strain>
    </source>
</reference>
<proteinExistence type="predicted"/>
<sequence>MVEAIYCWGVAGLLFVSGLCHIVAPELTERWMSGAAAVRWMGAVLLVLAIPCLMWRGWYFWTLFAGLLLSGIWRVFFPRGSIRTQQRSYPRWVHGCLLVGGAALVWALQP</sequence>
<dbReference type="EMBL" id="JACHEB010000012">
    <property type="protein sequence ID" value="MBB5331051.1"/>
    <property type="molecule type" value="Genomic_DNA"/>
</dbReference>
<feature type="transmembrane region" description="Helical" evidence="1">
    <location>
        <begin position="57"/>
        <end position="77"/>
    </location>
</feature>
<keyword evidence="1" id="KW-0812">Transmembrane</keyword>
<feature type="transmembrane region" description="Helical" evidence="1">
    <location>
        <begin position="89"/>
        <end position="108"/>
    </location>
</feature>
<evidence type="ECO:0000256" key="1">
    <source>
        <dbReference type="SAM" id="Phobius"/>
    </source>
</evidence>
<protein>
    <submittedName>
        <fullName evidence="2">Protein-S-isoprenylcysteine O-methyltransferase Ste14</fullName>
    </submittedName>
</protein>
<keyword evidence="3" id="KW-1185">Reference proteome</keyword>
<evidence type="ECO:0000313" key="3">
    <source>
        <dbReference type="Proteomes" id="UP000535182"/>
    </source>
</evidence>
<evidence type="ECO:0000313" key="2">
    <source>
        <dbReference type="EMBL" id="MBB5331051.1"/>
    </source>
</evidence>
<dbReference type="Proteomes" id="UP000535182">
    <property type="component" value="Unassembled WGS sequence"/>
</dbReference>
<dbReference type="RefSeq" id="WP_183980915.1">
    <property type="nucleotide sequence ID" value="NZ_JACHEB010000012.1"/>
</dbReference>
<keyword evidence="1" id="KW-0472">Membrane</keyword>
<organism evidence="2 3">
    <name type="scientific">Tunturiibacter gelidiferens</name>
    <dbReference type="NCBI Taxonomy" id="3069689"/>
    <lineage>
        <taxon>Bacteria</taxon>
        <taxon>Pseudomonadati</taxon>
        <taxon>Acidobacteriota</taxon>
        <taxon>Terriglobia</taxon>
        <taxon>Terriglobales</taxon>
        <taxon>Acidobacteriaceae</taxon>
        <taxon>Tunturiibacter</taxon>
    </lineage>
</organism>
<dbReference type="AlphaFoldDB" id="A0A9X0QID9"/>
<feature type="transmembrane region" description="Helical" evidence="1">
    <location>
        <begin position="6"/>
        <end position="24"/>
    </location>
</feature>
<gene>
    <name evidence="2" type="ORF">HDF14_004688</name>
</gene>
<comment type="caution">
    <text evidence="2">The sequence shown here is derived from an EMBL/GenBank/DDBJ whole genome shotgun (WGS) entry which is preliminary data.</text>
</comment>
<keyword evidence="1" id="KW-1133">Transmembrane helix</keyword>
<feature type="transmembrane region" description="Helical" evidence="1">
    <location>
        <begin position="31"/>
        <end position="51"/>
    </location>
</feature>
<accession>A0A9X0QID9</accession>
<name>A0A9X0QID9_9BACT</name>